<dbReference type="EMBL" id="SJPI01000001">
    <property type="protein sequence ID" value="TWT52647.1"/>
    <property type="molecule type" value="Genomic_DNA"/>
</dbReference>
<dbReference type="RefSeq" id="WP_146512983.1">
    <property type="nucleotide sequence ID" value="NZ_SJPI01000001.1"/>
</dbReference>
<reference evidence="1 2" key="1">
    <citation type="submission" date="2019-02" db="EMBL/GenBank/DDBJ databases">
        <title>Deep-cultivation of Planctomycetes and their phenomic and genomic characterization uncovers novel biology.</title>
        <authorList>
            <person name="Wiegand S."/>
            <person name="Jogler M."/>
            <person name="Boedeker C."/>
            <person name="Pinto D."/>
            <person name="Vollmers J."/>
            <person name="Rivas-Marin E."/>
            <person name="Kohn T."/>
            <person name="Peeters S.H."/>
            <person name="Heuer A."/>
            <person name="Rast P."/>
            <person name="Oberbeckmann S."/>
            <person name="Bunk B."/>
            <person name="Jeske O."/>
            <person name="Meyerdierks A."/>
            <person name="Storesund J.E."/>
            <person name="Kallscheuer N."/>
            <person name="Luecker S."/>
            <person name="Lage O.M."/>
            <person name="Pohl T."/>
            <person name="Merkel B.J."/>
            <person name="Hornburger P."/>
            <person name="Mueller R.-W."/>
            <person name="Bruemmer F."/>
            <person name="Labrenz M."/>
            <person name="Spormann A.M."/>
            <person name="Op Den Camp H."/>
            <person name="Overmann J."/>
            <person name="Amann R."/>
            <person name="Jetten M.S.M."/>
            <person name="Mascher T."/>
            <person name="Medema M.H."/>
            <person name="Devos D.P."/>
            <person name="Kaster A.-K."/>
            <person name="Ovreas L."/>
            <person name="Rohde M."/>
            <person name="Galperin M.Y."/>
            <person name="Jogler C."/>
        </authorList>
    </citation>
    <scope>NUCLEOTIDE SEQUENCE [LARGE SCALE GENOMIC DNA]</scope>
    <source>
        <strain evidence="1 2">Pla22</strain>
    </source>
</reference>
<dbReference type="CDD" id="cd02440">
    <property type="entry name" value="AdoMet_MTases"/>
    <property type="match status" value="1"/>
</dbReference>
<dbReference type="EC" id="2.1.1.-" evidence="1"/>
<comment type="caution">
    <text evidence="1">The sequence shown here is derived from an EMBL/GenBank/DDBJ whole genome shotgun (WGS) entry which is preliminary data.</text>
</comment>
<protein>
    <submittedName>
        <fullName evidence="1">Putative S-adenosylmethionine-dependent methyltransferase</fullName>
        <ecNumber evidence="1">2.1.1.-</ecNumber>
    </submittedName>
</protein>
<dbReference type="AlphaFoldDB" id="A0A5C5WQ43"/>
<name>A0A5C5WQ43_9BACT</name>
<keyword evidence="2" id="KW-1185">Reference proteome</keyword>
<keyword evidence="1" id="KW-0489">Methyltransferase</keyword>
<dbReference type="GO" id="GO:0008757">
    <property type="term" value="F:S-adenosylmethionine-dependent methyltransferase activity"/>
    <property type="evidence" value="ECO:0007669"/>
    <property type="project" value="InterPro"/>
</dbReference>
<keyword evidence="1" id="KW-0808">Transferase</keyword>
<dbReference type="GO" id="GO:0032259">
    <property type="term" value="P:methylation"/>
    <property type="evidence" value="ECO:0007669"/>
    <property type="project" value="UniProtKB-KW"/>
</dbReference>
<dbReference type="Proteomes" id="UP000316598">
    <property type="component" value="Unassembled WGS sequence"/>
</dbReference>
<sequence>MTRPVHYFYPESKFGGFTDLDGSILFFSRIQSLLTPDAEILDAGCGRGAVQDDPVAFRQNLCTLRGKVKHVLGIDVDPCGVEHPYVDEFRLIDDKRWPVESSSRDLVIADYVIEHLAEPGEFFDEVKRVLRPGGYFCFRTSNKWNYVAIGARLIPNRLHGNVVTKVQAKRKSEDTFDTYFRSNTPFKLRREMRNRGFETAIYGYEPNPQYLEFSKVAYWLGTLHQKFAPRMLKASIFGFCRLNEEA</sequence>
<dbReference type="Gene3D" id="3.40.50.150">
    <property type="entry name" value="Vaccinia Virus protein VP39"/>
    <property type="match status" value="1"/>
</dbReference>
<gene>
    <name evidence="1" type="ORF">Pla22_02730</name>
</gene>
<evidence type="ECO:0000313" key="1">
    <source>
        <dbReference type="EMBL" id="TWT52647.1"/>
    </source>
</evidence>
<dbReference type="SUPFAM" id="SSF53335">
    <property type="entry name" value="S-adenosyl-L-methionine-dependent methyltransferases"/>
    <property type="match status" value="1"/>
</dbReference>
<accession>A0A5C5WQ43</accession>
<dbReference type="Pfam" id="PF13489">
    <property type="entry name" value="Methyltransf_23"/>
    <property type="match status" value="1"/>
</dbReference>
<evidence type="ECO:0000313" key="2">
    <source>
        <dbReference type="Proteomes" id="UP000316598"/>
    </source>
</evidence>
<organism evidence="1 2">
    <name type="scientific">Rubripirellula amarantea</name>
    <dbReference type="NCBI Taxonomy" id="2527999"/>
    <lineage>
        <taxon>Bacteria</taxon>
        <taxon>Pseudomonadati</taxon>
        <taxon>Planctomycetota</taxon>
        <taxon>Planctomycetia</taxon>
        <taxon>Pirellulales</taxon>
        <taxon>Pirellulaceae</taxon>
        <taxon>Rubripirellula</taxon>
    </lineage>
</organism>
<proteinExistence type="predicted"/>
<dbReference type="InterPro" id="IPR029063">
    <property type="entry name" value="SAM-dependent_MTases_sf"/>
</dbReference>
<dbReference type="OrthoDB" id="529208at2"/>